<accession>A0A9X2MC97</accession>
<dbReference type="RefSeq" id="WP_074078950.1">
    <property type="nucleotide sequence ID" value="NZ_JANKBY010000113.1"/>
</dbReference>
<gene>
    <name evidence="10" type="ORF">NSA58_10250</name>
</gene>
<keyword evidence="4 9" id="KW-1003">Cell membrane</keyword>
<feature type="transmembrane region" description="Helical" evidence="9">
    <location>
        <begin position="422"/>
        <end position="440"/>
    </location>
</feature>
<dbReference type="Gene3D" id="1.20.1740.10">
    <property type="entry name" value="Amino acid/polyamine transporter I"/>
    <property type="match status" value="1"/>
</dbReference>
<sequence>MTDFLNWLSGILWGPYMITLLVGTGIFLTFKLGFVQFRYFTTAFKELVGKIFTPSQGKGEGEIKSFQALATALSSCIGVGNIVGIASAIGVGGPGAIFWMWVSAIFGMATKFSEITLSMKYREKDENGVWRGGPMYVLKNGLNCKWAGVFFALITAFVGLISCNMVQSNSVASALSVYGVKPVVTGAILAVLTFIVIFGGVKRLSKVTSIITPIMGLIYIMGALVVICCNYQQIIPTFKLIFTSAFSGQAAFGGFVGATLKEALRFGVARGIFSNEAGIGSSPMIHATATVDHPCRQGLYGIMEVFIDTIVVCTITALVILMSGAWTSGAEGAAMTNQAFASGLGDLGGVVVSICVTLFAFSTLLGWSWYGETAIEFIFGTKAIIPYRILWVVCAFVGALFQFNSLMLLADTVNGLMAIPNLISLLVLSGSIATLCKEFFNKEEYGFGKKTTLNK</sequence>
<dbReference type="PROSITE" id="PS00873">
    <property type="entry name" value="NA_ALANINE_SYMP"/>
    <property type="match status" value="1"/>
</dbReference>
<evidence type="ECO:0000256" key="5">
    <source>
        <dbReference type="ARBA" id="ARBA00022692"/>
    </source>
</evidence>
<comment type="subcellular location">
    <subcellularLocation>
        <location evidence="1 9">Cell membrane</location>
        <topology evidence="1 9">Multi-pass membrane protein</topology>
    </subcellularLocation>
</comment>
<name>A0A9X2MC97_9FIRM</name>
<dbReference type="EMBL" id="JANKBY010000113">
    <property type="protein sequence ID" value="MCR1823167.1"/>
    <property type="molecule type" value="Genomic_DNA"/>
</dbReference>
<keyword evidence="11" id="KW-1185">Reference proteome</keyword>
<evidence type="ECO:0000256" key="1">
    <source>
        <dbReference type="ARBA" id="ARBA00004651"/>
    </source>
</evidence>
<evidence type="ECO:0000313" key="11">
    <source>
        <dbReference type="Proteomes" id="UP001140817"/>
    </source>
</evidence>
<keyword evidence="8 9" id="KW-0472">Membrane</keyword>
<feature type="transmembrane region" description="Helical" evidence="9">
    <location>
        <begin position="12"/>
        <end position="30"/>
    </location>
</feature>
<evidence type="ECO:0000256" key="6">
    <source>
        <dbReference type="ARBA" id="ARBA00022847"/>
    </source>
</evidence>
<reference evidence="10" key="1">
    <citation type="submission" date="2022-07" db="EMBL/GenBank/DDBJ databases">
        <title>Enhanced cultured diversity of the mouse gut microbiota enables custom-made synthetic communities.</title>
        <authorList>
            <person name="Afrizal A."/>
        </authorList>
    </citation>
    <scope>NUCLEOTIDE SEQUENCE</scope>
    <source>
        <strain evidence="10">DSM 29186</strain>
    </source>
</reference>
<dbReference type="Pfam" id="PF01235">
    <property type="entry name" value="Na_Ala_symp"/>
    <property type="match status" value="1"/>
</dbReference>
<feature type="transmembrane region" description="Helical" evidence="9">
    <location>
        <begin position="210"/>
        <end position="234"/>
    </location>
</feature>
<dbReference type="PANTHER" id="PTHR30330">
    <property type="entry name" value="AGSS FAMILY TRANSPORTER, SODIUM-ALANINE"/>
    <property type="match status" value="1"/>
</dbReference>
<dbReference type="NCBIfam" id="TIGR00835">
    <property type="entry name" value="agcS"/>
    <property type="match status" value="1"/>
</dbReference>
<dbReference type="AlphaFoldDB" id="A0A9X2MC97"/>
<evidence type="ECO:0000256" key="3">
    <source>
        <dbReference type="ARBA" id="ARBA00022448"/>
    </source>
</evidence>
<feature type="transmembrane region" description="Helical" evidence="9">
    <location>
        <begin position="305"/>
        <end position="327"/>
    </location>
</feature>
<comment type="caution">
    <text evidence="10">The sequence shown here is derived from an EMBL/GenBank/DDBJ whole genome shotgun (WGS) entry which is preliminary data.</text>
</comment>
<evidence type="ECO:0000256" key="4">
    <source>
        <dbReference type="ARBA" id="ARBA00022475"/>
    </source>
</evidence>
<keyword evidence="7 9" id="KW-1133">Transmembrane helix</keyword>
<evidence type="ECO:0000256" key="8">
    <source>
        <dbReference type="ARBA" id="ARBA00023136"/>
    </source>
</evidence>
<dbReference type="GO" id="GO:0005886">
    <property type="term" value="C:plasma membrane"/>
    <property type="evidence" value="ECO:0007669"/>
    <property type="project" value="UniProtKB-SubCell"/>
</dbReference>
<feature type="transmembrane region" description="Helical" evidence="9">
    <location>
        <begin position="389"/>
        <end position="410"/>
    </location>
</feature>
<dbReference type="PANTHER" id="PTHR30330:SF3">
    <property type="entry name" value="TRANSCRIPTIONAL REGULATOR, LRP FAMILY"/>
    <property type="match status" value="1"/>
</dbReference>
<comment type="similarity">
    <text evidence="2 9">Belongs to the alanine or glycine:cation symporter (AGCS) (TC 2.A.25) family.</text>
</comment>
<dbReference type="FunFam" id="1.20.1740.10:FF:000004">
    <property type="entry name" value="Sodium:alanine symporter family protein"/>
    <property type="match status" value="1"/>
</dbReference>
<dbReference type="InterPro" id="IPR001463">
    <property type="entry name" value="Na/Ala_symport"/>
</dbReference>
<organism evidence="10 11">
    <name type="scientific">Terrisporobacter muris</name>
    <dbReference type="NCBI Taxonomy" id="2963284"/>
    <lineage>
        <taxon>Bacteria</taxon>
        <taxon>Bacillati</taxon>
        <taxon>Bacillota</taxon>
        <taxon>Clostridia</taxon>
        <taxon>Peptostreptococcales</taxon>
        <taxon>Peptostreptococcaceae</taxon>
        <taxon>Terrisporobacter</taxon>
    </lineage>
</organism>
<proteinExistence type="inferred from homology"/>
<feature type="transmembrane region" description="Helical" evidence="9">
    <location>
        <begin position="347"/>
        <end position="369"/>
    </location>
</feature>
<dbReference type="Proteomes" id="UP001140817">
    <property type="component" value="Unassembled WGS sequence"/>
</dbReference>
<evidence type="ECO:0000313" key="10">
    <source>
        <dbReference type="EMBL" id="MCR1823167.1"/>
    </source>
</evidence>
<feature type="transmembrane region" description="Helical" evidence="9">
    <location>
        <begin position="179"/>
        <end position="198"/>
    </location>
</feature>
<dbReference type="PRINTS" id="PR00175">
    <property type="entry name" value="NAALASMPORT"/>
</dbReference>
<dbReference type="GO" id="GO:0005283">
    <property type="term" value="F:amino acid:sodium symporter activity"/>
    <property type="evidence" value="ECO:0007669"/>
    <property type="project" value="InterPro"/>
</dbReference>
<protein>
    <submittedName>
        <fullName evidence="10">Sodium:alanine symporter family protein</fullName>
    </submittedName>
</protein>
<feature type="transmembrane region" description="Helical" evidence="9">
    <location>
        <begin position="146"/>
        <end position="167"/>
    </location>
</feature>
<evidence type="ECO:0000256" key="2">
    <source>
        <dbReference type="ARBA" id="ARBA00009261"/>
    </source>
</evidence>
<keyword evidence="5 9" id="KW-0812">Transmembrane</keyword>
<evidence type="ECO:0000256" key="9">
    <source>
        <dbReference type="RuleBase" id="RU363064"/>
    </source>
</evidence>
<evidence type="ECO:0000256" key="7">
    <source>
        <dbReference type="ARBA" id="ARBA00022989"/>
    </source>
</evidence>
<keyword evidence="6 9" id="KW-0769">Symport</keyword>
<keyword evidence="3 9" id="KW-0813">Transport</keyword>